<protein>
    <submittedName>
        <fullName evidence="1">Uncharacterized protein</fullName>
    </submittedName>
</protein>
<proteinExistence type="predicted"/>
<name>A0A9E8AHC0_9REOV</name>
<reference evidence="1" key="1">
    <citation type="submission" date="2022-08" db="EMBL/GenBank/DDBJ databases">
        <authorList>
            <person name="Izraeli Y."/>
        </authorList>
    </citation>
    <scope>NUCLEOTIDE SEQUENCE</scope>
    <source>
        <strain evidence="1">K119</strain>
    </source>
</reference>
<evidence type="ECO:0000313" key="1">
    <source>
        <dbReference type="EMBL" id="UZC83379.1"/>
    </source>
</evidence>
<accession>A0A9E8AHC0</accession>
<dbReference type="EMBL" id="OP349054">
    <property type="protein sequence ID" value="UZC83379.1"/>
    <property type="molecule type" value="Genomic_RNA"/>
</dbReference>
<organism evidence="1">
    <name type="scientific">Anagyrus vladimiri reovirus</name>
    <dbReference type="NCBI Taxonomy" id="2992174"/>
    <lineage>
        <taxon>Viruses</taxon>
        <taxon>Riboviria</taxon>
        <taxon>Orthornavirae</taxon>
        <taxon>Duplornaviricota</taxon>
        <taxon>Resentoviricetes</taxon>
        <taxon>Reovirales</taxon>
    </lineage>
</organism>
<sequence>MTLDRLLVWQYLNNGNDIITKMTGIVYSKEVDSITQNRMHEFGIRLEHLYRIHKNSYPLEFVERMRNRSQLGILIHTNLRKEDAVKKLYQIGYGQKIKVHYRPGAVNDDMFTLLGNHDVVLLNGIVKHPDLEMYVFDKGYAINMIKKGTFKDTTNTRILPSRPIITNIKSINLWDESVINRKRVIIGGNISRLPKWYQTLEAYGDRALFSRDNIMNIHYVNEYVAPIGCSIPKCLLNDGPADYWHLHVDSQFPFETRRNLEKIKSGKIPVEVGGHSNARIKFENASTQIRTFSFDNFEYIKTVLGRDGSCDEVLCYLLSSYSFQKYKFERSKIIEIELLMKTDAITKKVVYEVVDNLLNTKMRIPILAVVGAKGQFKTTFIELLRSEFASVGSLDSDSFGQALMCEKRKIERIDGYDDENYFSYLISSHFEKFKDRKLSDVNNDVLVEISNVSNFMDQYFLDWKTYHDKGFGDVPGYSKFVMDWSRTCLDKRLLLVFCHNHFESRLPQTTYTVKIDPEIISDDILARRIVKMGEDDKKLSDILGEMITQRLCLHGGSVVQPVVGYGDLLDIIRRVVANL</sequence>